<gene>
    <name evidence="1" type="ORF">C8N34_10235</name>
</gene>
<protein>
    <submittedName>
        <fullName evidence="1">Uncharacterized protein</fullName>
    </submittedName>
</protein>
<dbReference type="EMBL" id="QBKP01000002">
    <property type="protein sequence ID" value="PTX52257.1"/>
    <property type="molecule type" value="Genomic_DNA"/>
</dbReference>
<dbReference type="AlphaFoldDB" id="A0A2T6B863"/>
<dbReference type="Proteomes" id="UP000244224">
    <property type="component" value="Unassembled WGS sequence"/>
</dbReference>
<keyword evidence="2" id="KW-1185">Reference proteome</keyword>
<evidence type="ECO:0000313" key="2">
    <source>
        <dbReference type="Proteomes" id="UP000244224"/>
    </source>
</evidence>
<evidence type="ECO:0000313" key="1">
    <source>
        <dbReference type="EMBL" id="PTX52257.1"/>
    </source>
</evidence>
<sequence length="99" mass="10747">MARSKRALRVEAINTLIGRRVAHVFKTRDWELLEEVARLAVADAPVDLAATDPALFVALRNAITAYHLAGWTNMTPERVRSVCGDAAGPVFAHPASQIA</sequence>
<dbReference type="RefSeq" id="WP_199750649.1">
    <property type="nucleotide sequence ID" value="NZ_QBKP01000002.1"/>
</dbReference>
<name>A0A2T6B863_9RHOB</name>
<proteinExistence type="predicted"/>
<reference evidence="1 2" key="1">
    <citation type="submission" date="2018-04" db="EMBL/GenBank/DDBJ databases">
        <title>Genomic Encyclopedia of Archaeal and Bacterial Type Strains, Phase II (KMG-II): from individual species to whole genera.</title>
        <authorList>
            <person name="Goeker M."/>
        </authorList>
    </citation>
    <scope>NUCLEOTIDE SEQUENCE [LARGE SCALE GENOMIC DNA]</scope>
    <source>
        <strain evidence="1 2">DSM 21823</strain>
    </source>
</reference>
<accession>A0A2T6B863</accession>
<comment type="caution">
    <text evidence="1">The sequence shown here is derived from an EMBL/GenBank/DDBJ whole genome shotgun (WGS) entry which is preliminary data.</text>
</comment>
<organism evidence="1 2">
    <name type="scientific">Gemmobacter caeni</name>
    <dbReference type="NCBI Taxonomy" id="589035"/>
    <lineage>
        <taxon>Bacteria</taxon>
        <taxon>Pseudomonadati</taxon>
        <taxon>Pseudomonadota</taxon>
        <taxon>Alphaproteobacteria</taxon>
        <taxon>Rhodobacterales</taxon>
        <taxon>Paracoccaceae</taxon>
        <taxon>Gemmobacter</taxon>
    </lineage>
</organism>